<dbReference type="GO" id="GO:0051301">
    <property type="term" value="P:cell division"/>
    <property type="evidence" value="ECO:0007669"/>
    <property type="project" value="UniProtKB-KW"/>
</dbReference>
<sequence>MPRSTVGTTKKRRTLSHGKGATSTSYQQTSEEGEGEDSSDEMLDLIDMSTEDGQDSSTVDDEASEATPQPPSSPHLPTPIPVPVLESRRAQSIKRAAALRIRTSDQTPLSSSPIVSRELNPHSSSLRRTSSSMSSPRPHPPLPIPLVSYLCSQLLSPSKSSHPGRSTTPLPNLYMALSLLRSSLSAPGASSGPREEIEMRLLEGSVGVEIVKLSLGMGVRKHLDTQDNVWRERGRIEAKEVERGLGKAISLCQRHPSLASQHLWRLVILQTDVNALLGNHRIAIKALKKALDSPTLSLAARFQLLLSLTNHYITASPPSLSLALSTLSTLHSLATTNDEPILALLSSIAKLGILAREGSWREARRVIDSVRAHPEVQPFLSDSTDPSKTPADTARPIEGVKAKALEKQLLIHFLGFAALVYNHLGEAQEANAMIKVLHVTLDEGNEGTEGLGGGVWEIPLQPTAFGPYSDGSISVPLQVLLTPPHILYVLACLITSLSKRDPAVKRPKKRVFAEEGIRQLDQGIEAAPGISYPPFATVLHVKEWEVKQATMHAELQCEIISVAIIRSEFEEAQESIDSLIAYLRRKSLFPSFSAQVTLLQAHLSHSTLQTDRALILYRVAHHTALQMCTTSASARDLALAAKLGEMGLMVGLGRLDEVRTECEKIAKKSWGNGLGETGAYVVPAGSATVGQGGEPRSEASSKGGKMRDVTGAENVVLKVSGGMLLALMEKEILKSKQHLRSCLELATTAIDNTARPIILSLTAALYLNTRAQQSLVMLQTALHLSRLLGKDGSHGHAALGLWLGEKYESVLKRNKDPNAAGVAKLNQRHREKLAELSASLPHPSPIQPKTEHQMME</sequence>
<accession>A0A0F7SRV7</accession>
<keyword evidence="3" id="KW-0132">Cell division</keyword>
<evidence type="ECO:0008006" key="10">
    <source>
        <dbReference type="Google" id="ProtNLM"/>
    </source>
</evidence>
<keyword evidence="6" id="KW-0539">Nucleus</keyword>
<dbReference type="GO" id="GO:0005634">
    <property type="term" value="C:nucleus"/>
    <property type="evidence" value="ECO:0007669"/>
    <property type="project" value="UniProtKB-SubCell"/>
</dbReference>
<evidence type="ECO:0000256" key="1">
    <source>
        <dbReference type="ARBA" id="ARBA00004123"/>
    </source>
</evidence>
<evidence type="ECO:0000313" key="9">
    <source>
        <dbReference type="EMBL" id="CED83210.1"/>
    </source>
</evidence>
<feature type="compositionally biased region" description="Polar residues" evidence="8">
    <location>
        <begin position="104"/>
        <end position="114"/>
    </location>
</feature>
<evidence type="ECO:0000256" key="5">
    <source>
        <dbReference type="ARBA" id="ARBA00022829"/>
    </source>
</evidence>
<keyword evidence="5" id="KW-0159">Chromosome partition</keyword>
<keyword evidence="4" id="KW-0498">Mitosis</keyword>
<protein>
    <recommendedName>
        <fullName evidence="10">Cohesin loading factor</fullName>
    </recommendedName>
</protein>
<evidence type="ECO:0000256" key="6">
    <source>
        <dbReference type="ARBA" id="ARBA00023242"/>
    </source>
</evidence>
<keyword evidence="7" id="KW-0131">Cell cycle</keyword>
<dbReference type="InterPro" id="IPR019440">
    <property type="entry name" value="MAU2"/>
</dbReference>
<dbReference type="AlphaFoldDB" id="A0A0F7SRV7"/>
<feature type="region of interest" description="Disordered" evidence="8">
    <location>
        <begin position="98"/>
        <end position="141"/>
    </location>
</feature>
<feature type="region of interest" description="Disordered" evidence="8">
    <location>
        <begin position="685"/>
        <end position="706"/>
    </location>
</feature>
<dbReference type="PANTHER" id="PTHR21394">
    <property type="entry name" value="MAU2 CHROMATID COHESION FACTOR HOMOLOG"/>
    <property type="match status" value="1"/>
</dbReference>
<evidence type="ECO:0000256" key="7">
    <source>
        <dbReference type="ARBA" id="ARBA00023306"/>
    </source>
</evidence>
<feature type="compositionally biased region" description="Pro residues" evidence="8">
    <location>
        <begin position="68"/>
        <end position="82"/>
    </location>
</feature>
<evidence type="ECO:0000256" key="2">
    <source>
        <dbReference type="ARBA" id="ARBA00008585"/>
    </source>
</evidence>
<feature type="compositionally biased region" description="Basic and acidic residues" evidence="8">
    <location>
        <begin position="695"/>
        <end position="706"/>
    </location>
</feature>
<feature type="compositionally biased region" description="Acidic residues" evidence="8">
    <location>
        <begin position="31"/>
        <end position="64"/>
    </location>
</feature>
<name>A0A0F7SRV7_PHARH</name>
<dbReference type="EMBL" id="LN483142">
    <property type="protein sequence ID" value="CED83210.1"/>
    <property type="molecule type" value="Genomic_DNA"/>
</dbReference>
<comment type="similarity">
    <text evidence="2">Belongs to the SCC4/mau-2 family.</text>
</comment>
<evidence type="ECO:0000256" key="8">
    <source>
        <dbReference type="SAM" id="MobiDB-lite"/>
    </source>
</evidence>
<dbReference type="Pfam" id="PF10345">
    <property type="entry name" value="Cohesin_load"/>
    <property type="match status" value="1"/>
</dbReference>
<dbReference type="GO" id="GO:0007059">
    <property type="term" value="P:chromosome segregation"/>
    <property type="evidence" value="ECO:0007669"/>
    <property type="project" value="UniProtKB-KW"/>
</dbReference>
<proteinExistence type="inferred from homology"/>
<reference evidence="9" key="1">
    <citation type="submission" date="2014-08" db="EMBL/GenBank/DDBJ databases">
        <authorList>
            <person name="Sharma Rahul"/>
            <person name="Thines Marco"/>
        </authorList>
    </citation>
    <scope>NUCLEOTIDE SEQUENCE</scope>
</reference>
<comment type="subcellular location">
    <subcellularLocation>
        <location evidence="1">Nucleus</location>
    </subcellularLocation>
</comment>
<feature type="compositionally biased region" description="Low complexity" evidence="8">
    <location>
        <begin position="121"/>
        <end position="136"/>
    </location>
</feature>
<organism evidence="9">
    <name type="scientific">Phaffia rhodozyma</name>
    <name type="common">Yeast</name>
    <name type="synonym">Xanthophyllomyces dendrorhous</name>
    <dbReference type="NCBI Taxonomy" id="264483"/>
    <lineage>
        <taxon>Eukaryota</taxon>
        <taxon>Fungi</taxon>
        <taxon>Dikarya</taxon>
        <taxon>Basidiomycota</taxon>
        <taxon>Agaricomycotina</taxon>
        <taxon>Tremellomycetes</taxon>
        <taxon>Cystofilobasidiales</taxon>
        <taxon>Mrakiaceae</taxon>
        <taxon>Phaffia</taxon>
    </lineage>
</organism>
<feature type="region of interest" description="Disordered" evidence="8">
    <location>
        <begin position="1"/>
        <end position="82"/>
    </location>
</feature>
<dbReference type="GO" id="GO:0007064">
    <property type="term" value="P:mitotic sister chromatid cohesion"/>
    <property type="evidence" value="ECO:0007669"/>
    <property type="project" value="InterPro"/>
</dbReference>
<evidence type="ECO:0000256" key="3">
    <source>
        <dbReference type="ARBA" id="ARBA00022618"/>
    </source>
</evidence>
<feature type="region of interest" description="Disordered" evidence="8">
    <location>
        <begin position="835"/>
        <end position="856"/>
    </location>
</feature>
<evidence type="ECO:0000256" key="4">
    <source>
        <dbReference type="ARBA" id="ARBA00022776"/>
    </source>
</evidence>